<evidence type="ECO:0000256" key="2">
    <source>
        <dbReference type="SAM" id="MobiDB-lite"/>
    </source>
</evidence>
<dbReference type="Proteomes" id="UP000192273">
    <property type="component" value="Chromosome"/>
</dbReference>
<keyword evidence="1" id="KW-0175">Coiled coil</keyword>
<keyword evidence="4" id="KW-0966">Cell projection</keyword>
<keyword evidence="4" id="KW-0969">Cilium</keyword>
<evidence type="ECO:0000256" key="1">
    <source>
        <dbReference type="SAM" id="Coils"/>
    </source>
</evidence>
<evidence type="ECO:0000259" key="3">
    <source>
        <dbReference type="Pfam" id="PF02108"/>
    </source>
</evidence>
<dbReference type="KEGG" id="rmm:ROSMUCSMR3_03185"/>
<keyword evidence="5" id="KW-1185">Reference proteome</keyword>
<protein>
    <submittedName>
        <fullName evidence="4">Flagellar assembly protein H</fullName>
    </submittedName>
</protein>
<dbReference type="Pfam" id="PF02108">
    <property type="entry name" value="FliH"/>
    <property type="match status" value="1"/>
</dbReference>
<organism evidence="4 5">
    <name type="scientific">Roseovarius mucosus</name>
    <dbReference type="NCBI Taxonomy" id="215743"/>
    <lineage>
        <taxon>Bacteria</taxon>
        <taxon>Pseudomonadati</taxon>
        <taxon>Pseudomonadota</taxon>
        <taxon>Alphaproteobacteria</taxon>
        <taxon>Rhodobacterales</taxon>
        <taxon>Roseobacteraceae</taxon>
        <taxon>Roseovarius</taxon>
    </lineage>
</organism>
<dbReference type="InterPro" id="IPR018035">
    <property type="entry name" value="Flagellar_FliH/T3SS_HrpE"/>
</dbReference>
<name>A0A1V0RS95_9RHOB</name>
<feature type="region of interest" description="Disordered" evidence="2">
    <location>
        <begin position="24"/>
        <end position="84"/>
    </location>
</feature>
<reference evidence="4 5" key="1">
    <citation type="submission" date="2017-03" db="EMBL/GenBank/DDBJ databases">
        <title>Genome Sequence of Roseovarius mucosus strain SMR3 Isolated from a culture of the Diatom Skeletonema marinoi.</title>
        <authorList>
            <person name="Topel M."/>
            <person name="Pinder M."/>
            <person name="Johansson O.N."/>
            <person name="Kourtchenko O."/>
            <person name="Godhe A."/>
            <person name="Clarke A.K."/>
        </authorList>
    </citation>
    <scope>NUCLEOTIDE SEQUENCE [LARGE SCALE GENOMIC DNA]</scope>
    <source>
        <strain evidence="4 5">SMR3</strain>
    </source>
</reference>
<evidence type="ECO:0000313" key="5">
    <source>
        <dbReference type="Proteomes" id="UP000192273"/>
    </source>
</evidence>
<evidence type="ECO:0000313" key="4">
    <source>
        <dbReference type="EMBL" id="ARE84648.1"/>
    </source>
</evidence>
<keyword evidence="4" id="KW-0282">Flagellum</keyword>
<feature type="domain" description="Flagellar assembly protein FliH/Type III secretion system HrpE" evidence="3">
    <location>
        <begin position="137"/>
        <end position="244"/>
    </location>
</feature>
<feature type="compositionally biased region" description="Low complexity" evidence="2">
    <location>
        <begin position="57"/>
        <end position="79"/>
    </location>
</feature>
<sequence length="260" mass="27978">MPAPDLPPAPGALTPEDLLALVRRSSQQFQRRDPAIPETQAESSFAPQTVVRPLRAPAPEAEPAPVTATPEEKPTASFTPAPPPATFDIEAERRVAWAEGHAAALQDIEAARAAARAEALEEARATAAQDIAETRDAFTAAITRLTSAENERLADLSTKLELAVRQLATQRAGQKIDEAPRPFLRRIEKITHQIAAGAENTVVLMNPADLMAIKPHIKDFSPLAKGRLSPDTTLGRGDLRIRMEDITFSDVIAERDGGLA</sequence>
<gene>
    <name evidence="4" type="ORF">ROSMUCSMR3_03185</name>
</gene>
<accession>A0A1V0RS95</accession>
<feature type="coiled-coil region" evidence="1">
    <location>
        <begin position="110"/>
        <end position="137"/>
    </location>
</feature>
<dbReference type="EMBL" id="CP020474">
    <property type="protein sequence ID" value="ARE84648.1"/>
    <property type="molecule type" value="Genomic_DNA"/>
</dbReference>
<proteinExistence type="predicted"/>
<dbReference type="AlphaFoldDB" id="A0A1V0RS95"/>